<reference evidence="1" key="1">
    <citation type="submission" date="2018-02" db="EMBL/GenBank/DDBJ databases">
        <title>The genomes of Aspergillus section Nigri reveals drivers in fungal speciation.</title>
        <authorList>
            <consortium name="DOE Joint Genome Institute"/>
            <person name="Vesth T.C."/>
            <person name="Nybo J."/>
            <person name="Theobald S."/>
            <person name="Brandl J."/>
            <person name="Frisvad J.C."/>
            <person name="Nielsen K.F."/>
            <person name="Lyhne E.K."/>
            <person name="Kogle M.E."/>
            <person name="Kuo A."/>
            <person name="Riley R."/>
            <person name="Clum A."/>
            <person name="Nolan M."/>
            <person name="Lipzen A."/>
            <person name="Salamov A."/>
            <person name="Henrissat B."/>
            <person name="Wiebenga A."/>
            <person name="De vries R.P."/>
            <person name="Grigoriev I.V."/>
            <person name="Mortensen U.H."/>
            <person name="Andersen M.R."/>
            <person name="Baker S.E."/>
        </authorList>
    </citation>
    <scope>NUCLEOTIDE SEQUENCE</scope>
    <source>
        <strain evidence="1">CBS 115574</strain>
    </source>
</reference>
<evidence type="ECO:0000313" key="2">
    <source>
        <dbReference type="Proteomes" id="UP000249748"/>
    </source>
</evidence>
<protein>
    <submittedName>
        <fullName evidence="1">Uncharacterized protein</fullName>
    </submittedName>
</protein>
<gene>
    <name evidence="1" type="ORF">BO79DRAFT_230498</name>
</gene>
<proteinExistence type="predicted"/>
<dbReference type="Proteomes" id="UP000249748">
    <property type="component" value="Unassembled WGS sequence"/>
</dbReference>
<organism evidence="1 2">
    <name type="scientific">Aspergillus costaricaensis CBS 115574</name>
    <dbReference type="NCBI Taxonomy" id="1448317"/>
    <lineage>
        <taxon>Eukaryota</taxon>
        <taxon>Fungi</taxon>
        <taxon>Dikarya</taxon>
        <taxon>Ascomycota</taxon>
        <taxon>Pezizomycotina</taxon>
        <taxon>Eurotiomycetes</taxon>
        <taxon>Eurotiomycetidae</taxon>
        <taxon>Eurotiales</taxon>
        <taxon>Aspergillaceae</taxon>
        <taxon>Aspergillus</taxon>
        <taxon>Aspergillus subgen. Circumdati</taxon>
    </lineage>
</organism>
<keyword evidence="2" id="KW-1185">Reference proteome</keyword>
<sequence>MPGRLDLRTFPHCCGGLPEYMSTKGVHDRAGNFPLRFMFGFDHPIISYRKISVQRSLYRCLLIWYPYEAKIGRTSFLGSSLAAKESVVVFVKLPTAEMKDRDWEFVGKRRGKLLGLDPVNCCDVVIRRPDKTSSGEELPRPQQHPVLGLGTVSILMRDICNHRCQV</sequence>
<name>A0ACD1I8N7_9EURO</name>
<accession>A0ACD1I8N7</accession>
<evidence type="ECO:0000313" key="1">
    <source>
        <dbReference type="EMBL" id="RAK86443.1"/>
    </source>
</evidence>
<dbReference type="EMBL" id="KZ824559">
    <property type="protein sequence ID" value="RAK86443.1"/>
    <property type="molecule type" value="Genomic_DNA"/>
</dbReference>